<gene>
    <name evidence="2" type="ORF">ESY86_08935</name>
</gene>
<feature type="transmembrane region" description="Helical" evidence="1">
    <location>
        <begin position="237"/>
        <end position="258"/>
    </location>
</feature>
<evidence type="ECO:0000256" key="1">
    <source>
        <dbReference type="SAM" id="Phobius"/>
    </source>
</evidence>
<dbReference type="Pfam" id="PF12679">
    <property type="entry name" value="ABC2_membrane_2"/>
    <property type="match status" value="1"/>
</dbReference>
<comment type="caution">
    <text evidence="2">The sequence shown here is derived from an EMBL/GenBank/DDBJ whole genome shotgun (WGS) entry which is preliminary data.</text>
</comment>
<keyword evidence="1" id="KW-1133">Transmembrane helix</keyword>
<keyword evidence="3" id="KW-1185">Reference proteome</keyword>
<proteinExistence type="predicted"/>
<reference evidence="2 3" key="1">
    <citation type="submission" date="2019-08" db="EMBL/GenBank/DDBJ databases">
        <title>Genomes of Subsaximicrobium wynnwilliamsii strains.</title>
        <authorList>
            <person name="Bowman J.P."/>
        </authorList>
    </citation>
    <scope>NUCLEOTIDE SEQUENCE [LARGE SCALE GENOMIC DNA]</scope>
    <source>
        <strain evidence="2 3">2-80-2</strain>
    </source>
</reference>
<dbReference type="GO" id="GO:0140359">
    <property type="term" value="F:ABC-type transporter activity"/>
    <property type="evidence" value="ECO:0007669"/>
    <property type="project" value="InterPro"/>
</dbReference>
<dbReference type="PANTHER" id="PTHR43471">
    <property type="entry name" value="ABC TRANSPORTER PERMEASE"/>
    <property type="match status" value="1"/>
</dbReference>
<dbReference type="InterPro" id="IPR021913">
    <property type="entry name" value="DUF3526"/>
</dbReference>
<dbReference type="EMBL" id="VORO01000007">
    <property type="protein sequence ID" value="TXD89494.1"/>
    <property type="molecule type" value="Genomic_DNA"/>
</dbReference>
<dbReference type="AlphaFoldDB" id="A0A5C6ZJK7"/>
<keyword evidence="1" id="KW-0812">Transmembrane</keyword>
<dbReference type="OrthoDB" id="184009at2"/>
<feature type="transmembrane region" description="Helical" evidence="1">
    <location>
        <begin position="177"/>
        <end position="197"/>
    </location>
</feature>
<feature type="transmembrane region" description="Helical" evidence="1">
    <location>
        <begin position="17"/>
        <end position="38"/>
    </location>
</feature>
<dbReference type="Pfam" id="PF12040">
    <property type="entry name" value="DUF3526"/>
    <property type="match status" value="1"/>
</dbReference>
<accession>A0A5C6ZJK7</accession>
<dbReference type="GO" id="GO:0005886">
    <property type="term" value="C:plasma membrane"/>
    <property type="evidence" value="ECO:0007669"/>
    <property type="project" value="UniProtKB-SubCell"/>
</dbReference>
<protein>
    <submittedName>
        <fullName evidence="2">DUF3526 domain-containing protein</fullName>
    </submittedName>
</protein>
<name>A0A5C6ZJK7_9FLAO</name>
<dbReference type="PANTHER" id="PTHR43471:SF1">
    <property type="entry name" value="ABC TRANSPORTER PERMEASE PROTEIN NOSY-RELATED"/>
    <property type="match status" value="1"/>
</dbReference>
<evidence type="ECO:0000313" key="3">
    <source>
        <dbReference type="Proteomes" id="UP000321578"/>
    </source>
</evidence>
<feature type="transmembrane region" description="Helical" evidence="1">
    <location>
        <begin position="209"/>
        <end position="231"/>
    </location>
</feature>
<sequence>MFQIIKNEWRFLVRSRLLIAISIAFVSILLLSIFLGNYQTQKQEQTYQKATEHLRQQWVSIDAMNPHSAAHYGTYVFKPANLLSNLDEGVNSVTGNVLRVEGHVQNEIVHSEASQMQAVSRFGKLKSALLLQYIVPLLLIFLAFNTISSEKQSGRLKLLVLQGAKPLEIILSKTLSVWLYGVLLLIFVVVVYGILNFQNLTAEILTRTGLFFLSYALYYFIISGLTVFLSARWQNATLALTSMLGIWILWTIFLPNILMSSAEKWYPLPSRNEFQSAMTEDRSKGLDGHNPSDERGIALEEKVLKEYGVDSLSQLPINFDGMRMQADEEYGNSVWDKHYGSNRNILHQQKKSFQLGGIINPFIALQNTSMGFMASDNLHHQDFLLQVENYRRVFIKMLNDKQTFGGSKTGNWGWKIDNAFFKSVPDFEHRPTQISVVLSNYIMDVSLLILWSIVVIALIFFGTKKIKIV</sequence>
<keyword evidence="1" id="KW-0472">Membrane</keyword>
<feature type="transmembrane region" description="Helical" evidence="1">
    <location>
        <begin position="128"/>
        <end position="147"/>
    </location>
</feature>
<feature type="transmembrane region" description="Helical" evidence="1">
    <location>
        <begin position="441"/>
        <end position="461"/>
    </location>
</feature>
<dbReference type="RefSeq" id="WP_147086247.1">
    <property type="nucleotide sequence ID" value="NZ_VORM01000006.1"/>
</dbReference>
<evidence type="ECO:0000313" key="2">
    <source>
        <dbReference type="EMBL" id="TXD89494.1"/>
    </source>
</evidence>
<dbReference type="Proteomes" id="UP000321578">
    <property type="component" value="Unassembled WGS sequence"/>
</dbReference>
<organism evidence="2 3">
    <name type="scientific">Subsaximicrobium wynnwilliamsii</name>
    <dbReference type="NCBI Taxonomy" id="291179"/>
    <lineage>
        <taxon>Bacteria</taxon>
        <taxon>Pseudomonadati</taxon>
        <taxon>Bacteroidota</taxon>
        <taxon>Flavobacteriia</taxon>
        <taxon>Flavobacteriales</taxon>
        <taxon>Flavobacteriaceae</taxon>
        <taxon>Subsaximicrobium</taxon>
    </lineage>
</organism>
<feature type="transmembrane region" description="Helical" evidence="1">
    <location>
        <begin position="353"/>
        <end position="374"/>
    </location>
</feature>